<reference evidence="1" key="2">
    <citation type="submission" date="2020-09" db="EMBL/GenBank/DDBJ databases">
        <authorList>
            <person name="Sun Q."/>
            <person name="Zhou Y."/>
        </authorList>
    </citation>
    <scope>NUCLEOTIDE SEQUENCE</scope>
    <source>
        <strain evidence="1">CGMCC 4.7201</strain>
    </source>
</reference>
<evidence type="ECO:0000313" key="1">
    <source>
        <dbReference type="EMBL" id="GGO91118.1"/>
    </source>
</evidence>
<gene>
    <name evidence="1" type="ORF">GCM10012280_38210</name>
</gene>
<dbReference type="RefSeq" id="WP_189132938.1">
    <property type="nucleotide sequence ID" value="NZ_BMMS01000016.1"/>
</dbReference>
<sequence length="75" mass="7785">MRASLDQVEGGPDDVVGVDAVVAVTSSRAPDWPKRLTPSMETGALLTVARKARVCGCPSRTVTSAVARSAGKTWS</sequence>
<protein>
    <submittedName>
        <fullName evidence="1">Uncharacterized protein</fullName>
    </submittedName>
</protein>
<dbReference type="Proteomes" id="UP000641932">
    <property type="component" value="Unassembled WGS sequence"/>
</dbReference>
<reference evidence="1" key="1">
    <citation type="journal article" date="2014" name="Int. J. Syst. Evol. Microbiol.">
        <title>Complete genome sequence of Corynebacterium casei LMG S-19264T (=DSM 44701T), isolated from a smear-ripened cheese.</title>
        <authorList>
            <consortium name="US DOE Joint Genome Institute (JGI-PGF)"/>
            <person name="Walter F."/>
            <person name="Albersmeier A."/>
            <person name="Kalinowski J."/>
            <person name="Ruckert C."/>
        </authorList>
    </citation>
    <scope>NUCLEOTIDE SEQUENCE</scope>
    <source>
        <strain evidence="1">CGMCC 4.7201</strain>
    </source>
</reference>
<accession>A0A917ZSD2</accession>
<organism evidence="1 2">
    <name type="scientific">Wenjunlia tyrosinilytica</name>
    <dbReference type="NCBI Taxonomy" id="1544741"/>
    <lineage>
        <taxon>Bacteria</taxon>
        <taxon>Bacillati</taxon>
        <taxon>Actinomycetota</taxon>
        <taxon>Actinomycetes</taxon>
        <taxon>Kitasatosporales</taxon>
        <taxon>Streptomycetaceae</taxon>
        <taxon>Wenjunlia</taxon>
    </lineage>
</organism>
<comment type="caution">
    <text evidence="1">The sequence shown here is derived from an EMBL/GenBank/DDBJ whole genome shotgun (WGS) entry which is preliminary data.</text>
</comment>
<dbReference type="EMBL" id="BMMS01000016">
    <property type="protein sequence ID" value="GGO91118.1"/>
    <property type="molecule type" value="Genomic_DNA"/>
</dbReference>
<evidence type="ECO:0000313" key="2">
    <source>
        <dbReference type="Proteomes" id="UP000641932"/>
    </source>
</evidence>
<name>A0A917ZSD2_9ACTN</name>
<dbReference type="AlphaFoldDB" id="A0A917ZSD2"/>
<proteinExistence type="predicted"/>
<keyword evidence="2" id="KW-1185">Reference proteome</keyword>